<keyword evidence="2" id="KW-0472">Membrane</keyword>
<feature type="region of interest" description="Disordered" evidence="1">
    <location>
        <begin position="1"/>
        <end position="108"/>
    </location>
</feature>
<proteinExistence type="predicted"/>
<gene>
    <name evidence="3" type="ORF">GCM10009737_28420</name>
</gene>
<dbReference type="RefSeq" id="WP_344008214.1">
    <property type="nucleotide sequence ID" value="NZ_BAAAMY010000006.1"/>
</dbReference>
<name>A0ABP5B0T2_9ACTN</name>
<protein>
    <submittedName>
        <fullName evidence="3">Uncharacterized protein</fullName>
    </submittedName>
</protein>
<dbReference type="EMBL" id="BAAAMY010000006">
    <property type="protein sequence ID" value="GAA1925001.1"/>
    <property type="molecule type" value="Genomic_DNA"/>
</dbReference>
<evidence type="ECO:0000313" key="4">
    <source>
        <dbReference type="Proteomes" id="UP001501612"/>
    </source>
</evidence>
<feature type="transmembrane region" description="Helical" evidence="2">
    <location>
        <begin position="113"/>
        <end position="134"/>
    </location>
</feature>
<feature type="transmembrane region" description="Helical" evidence="2">
    <location>
        <begin position="146"/>
        <end position="164"/>
    </location>
</feature>
<evidence type="ECO:0000313" key="3">
    <source>
        <dbReference type="EMBL" id="GAA1925001.1"/>
    </source>
</evidence>
<keyword evidence="2" id="KW-0812">Transmembrane</keyword>
<feature type="compositionally biased region" description="Basic and acidic residues" evidence="1">
    <location>
        <begin position="75"/>
        <end position="92"/>
    </location>
</feature>
<keyword evidence="2" id="KW-1133">Transmembrane helix</keyword>
<reference evidence="4" key="1">
    <citation type="journal article" date="2019" name="Int. J. Syst. Evol. Microbiol.">
        <title>The Global Catalogue of Microorganisms (GCM) 10K type strain sequencing project: providing services to taxonomists for standard genome sequencing and annotation.</title>
        <authorList>
            <consortium name="The Broad Institute Genomics Platform"/>
            <consortium name="The Broad Institute Genome Sequencing Center for Infectious Disease"/>
            <person name="Wu L."/>
            <person name="Ma J."/>
        </authorList>
    </citation>
    <scope>NUCLEOTIDE SEQUENCE [LARGE SCALE GENOMIC DNA]</scope>
    <source>
        <strain evidence="4">JCM 14046</strain>
    </source>
</reference>
<feature type="compositionally biased region" description="Basic and acidic residues" evidence="1">
    <location>
        <begin position="33"/>
        <end position="49"/>
    </location>
</feature>
<accession>A0ABP5B0T2</accession>
<sequence length="201" mass="20980">MNDSTPGDRGAPTPGRRVARPPEDATATQRIVVGDDSRVREVRGTRDARATGGDDPGVGAGVGRASQDPAYARADTVERPAVRLDDHDRGDVDPPGADEASGSTAPQKPVGEALGGFFAGMLYVLVLPVLWWVLSDPDSPADLLSADLVFFLPAILVPIGLAIAPRTRRFGRYMLLGVGLSGVVVVGVAALVLAFLIFTGR</sequence>
<comment type="caution">
    <text evidence="3">The sequence shown here is derived from an EMBL/GenBank/DDBJ whole genome shotgun (WGS) entry which is preliminary data.</text>
</comment>
<feature type="transmembrane region" description="Helical" evidence="2">
    <location>
        <begin position="176"/>
        <end position="198"/>
    </location>
</feature>
<evidence type="ECO:0000256" key="2">
    <source>
        <dbReference type="SAM" id="Phobius"/>
    </source>
</evidence>
<organism evidence="3 4">
    <name type="scientific">Nocardioides lentus</name>
    <dbReference type="NCBI Taxonomy" id="338077"/>
    <lineage>
        <taxon>Bacteria</taxon>
        <taxon>Bacillati</taxon>
        <taxon>Actinomycetota</taxon>
        <taxon>Actinomycetes</taxon>
        <taxon>Propionibacteriales</taxon>
        <taxon>Nocardioidaceae</taxon>
        <taxon>Nocardioides</taxon>
    </lineage>
</organism>
<dbReference type="Proteomes" id="UP001501612">
    <property type="component" value="Unassembled WGS sequence"/>
</dbReference>
<keyword evidence="4" id="KW-1185">Reference proteome</keyword>
<evidence type="ECO:0000256" key="1">
    <source>
        <dbReference type="SAM" id="MobiDB-lite"/>
    </source>
</evidence>